<gene>
    <name evidence="1" type="ORF">DN752_03405</name>
</gene>
<evidence type="ECO:0000313" key="2">
    <source>
        <dbReference type="Proteomes" id="UP000248688"/>
    </source>
</evidence>
<evidence type="ECO:0000313" key="1">
    <source>
        <dbReference type="EMBL" id="AWW29262.1"/>
    </source>
</evidence>
<dbReference type="AlphaFoldDB" id="A0A2Z4IDX6"/>
<keyword evidence="2" id="KW-1185">Reference proteome</keyword>
<protein>
    <submittedName>
        <fullName evidence="1">Uncharacterized protein</fullName>
    </submittedName>
</protein>
<dbReference type="KEGG" id="est:DN752_03405"/>
<dbReference type="Proteomes" id="UP000248688">
    <property type="component" value="Chromosome"/>
</dbReference>
<name>A0A2Z4IDX6_9BACT</name>
<organism evidence="1 2">
    <name type="scientific">Echinicola strongylocentroti</name>
    <dbReference type="NCBI Taxonomy" id="1795355"/>
    <lineage>
        <taxon>Bacteria</taxon>
        <taxon>Pseudomonadati</taxon>
        <taxon>Bacteroidota</taxon>
        <taxon>Cytophagia</taxon>
        <taxon>Cytophagales</taxon>
        <taxon>Cyclobacteriaceae</taxon>
        <taxon>Echinicola</taxon>
    </lineage>
</organism>
<dbReference type="EMBL" id="CP030041">
    <property type="protein sequence ID" value="AWW29262.1"/>
    <property type="molecule type" value="Genomic_DNA"/>
</dbReference>
<reference evidence="1 2" key="1">
    <citation type="submission" date="2018-06" db="EMBL/GenBank/DDBJ databases">
        <title>Echinicola strongylocentroti sp. nov., isolated from a sea urchin Strongylocentrotus intermedius.</title>
        <authorList>
            <person name="Bae S.S."/>
        </authorList>
    </citation>
    <scope>NUCLEOTIDE SEQUENCE [LARGE SCALE GENOMIC DNA]</scope>
    <source>
        <strain evidence="1 2">MEBiC08714</strain>
    </source>
</reference>
<accession>A0A2Z4IDX6</accession>
<sequence length="63" mass="7188">MILFEKYALGIEDLNIFYRFSFCYPIVNMKPIRTFVILLDGQGLIEIGFRRGDSVRENGPGSG</sequence>
<proteinExistence type="predicted"/>